<keyword evidence="2" id="KW-1185">Reference proteome</keyword>
<dbReference type="EMBL" id="JBCHKQ010000005">
    <property type="protein sequence ID" value="MEM5948825.1"/>
    <property type="molecule type" value="Genomic_DNA"/>
</dbReference>
<reference evidence="1 2" key="1">
    <citation type="submission" date="2024-03" db="EMBL/GenBank/DDBJ databases">
        <title>Ignisphaera cupida sp. nov., a hyperthermophilic hydrolytic archaeon from a hot spring of Kamchatka, and proposal of Ignisphaeraceae fam. nov.</title>
        <authorList>
            <person name="Podosokorskaya O.A."/>
            <person name="Elcheninov A.G."/>
            <person name="Maltseva A.I."/>
            <person name="Zayulina K.S."/>
            <person name="Novikov A."/>
            <person name="Merkel A.Y."/>
        </authorList>
    </citation>
    <scope>NUCLEOTIDE SEQUENCE [LARGE SCALE GENOMIC DNA]</scope>
    <source>
        <strain evidence="1 2">38H-sp</strain>
    </source>
</reference>
<evidence type="ECO:0000313" key="1">
    <source>
        <dbReference type="EMBL" id="MEM5948825.1"/>
    </source>
</evidence>
<organism evidence="1 2">
    <name type="scientific">Rarispira pelagica</name>
    <dbReference type="NCBI Taxonomy" id="3141764"/>
    <lineage>
        <taxon>Bacteria</taxon>
        <taxon>Pseudomonadati</taxon>
        <taxon>Spirochaetota</taxon>
        <taxon>Spirochaetia</taxon>
        <taxon>Winmispirales</taxon>
        <taxon>Winmispiraceae</taxon>
        <taxon>Rarispira</taxon>
    </lineage>
</organism>
<name>A0ABU9UDT0_9SPIR</name>
<evidence type="ECO:0000313" key="2">
    <source>
        <dbReference type="Proteomes" id="UP001466331"/>
    </source>
</evidence>
<proteinExistence type="predicted"/>
<comment type="caution">
    <text evidence="1">The sequence shown here is derived from an EMBL/GenBank/DDBJ whole genome shotgun (WGS) entry which is preliminary data.</text>
</comment>
<dbReference type="RefSeq" id="WP_420070275.1">
    <property type="nucleotide sequence ID" value="NZ_JBCHKQ010000005.1"/>
</dbReference>
<evidence type="ECO:0008006" key="3">
    <source>
        <dbReference type="Google" id="ProtNLM"/>
    </source>
</evidence>
<protein>
    <recommendedName>
        <fullName evidence="3">SEC-C motif-containing protein</fullName>
    </recommendedName>
</protein>
<accession>A0ABU9UDT0</accession>
<dbReference type="Proteomes" id="UP001466331">
    <property type="component" value="Unassembled WGS sequence"/>
</dbReference>
<sequence>MGELNRLYNNAIRALARHDKERALRIFKRYISICPAEDKRLARVLKFTGNILWSLGLKKQSLRVWTLSCKIERQPYLALRIRYAAHGSTDVSSFQSDRNLFFSIQQEKYLSSKTCKHYTSNAERDMIFELISEYWKDFLRTYPHVLSLRREEKIRLFYSVEIVFPFVAVDYMQKTRAFVSFFDSASENIKCSCGSGLPYRLCCGSKNNIEDWPVG</sequence>
<gene>
    <name evidence="1" type="ORF">WKV44_09765</name>
</gene>